<proteinExistence type="predicted"/>
<dbReference type="AlphaFoldDB" id="A0A3M7F3I4"/>
<name>A0A3M7F3I4_HORWE</name>
<evidence type="ECO:0000313" key="2">
    <source>
        <dbReference type="EMBL" id="RMY83380.1"/>
    </source>
</evidence>
<protein>
    <submittedName>
        <fullName evidence="2">Uncharacterized protein</fullName>
    </submittedName>
</protein>
<reference evidence="2 3" key="1">
    <citation type="journal article" date="2018" name="BMC Genomics">
        <title>Genomic evidence for intraspecific hybridization in a clonal and extremely halotolerant yeast.</title>
        <authorList>
            <person name="Gostincar C."/>
            <person name="Stajich J.E."/>
            <person name="Zupancic J."/>
            <person name="Zalar P."/>
            <person name="Gunde-Cimerman N."/>
        </authorList>
    </citation>
    <scope>NUCLEOTIDE SEQUENCE [LARGE SCALE GENOMIC DNA]</scope>
    <source>
        <strain evidence="2 3">EXF-10513</strain>
    </source>
</reference>
<organism evidence="2 3">
    <name type="scientific">Hortaea werneckii</name>
    <name type="common">Black yeast</name>
    <name type="synonym">Cladosporium werneckii</name>
    <dbReference type="NCBI Taxonomy" id="91943"/>
    <lineage>
        <taxon>Eukaryota</taxon>
        <taxon>Fungi</taxon>
        <taxon>Dikarya</taxon>
        <taxon>Ascomycota</taxon>
        <taxon>Pezizomycotina</taxon>
        <taxon>Dothideomycetes</taxon>
        <taxon>Dothideomycetidae</taxon>
        <taxon>Mycosphaerellales</taxon>
        <taxon>Teratosphaeriaceae</taxon>
        <taxon>Hortaea</taxon>
    </lineage>
</organism>
<accession>A0A3M7F3I4</accession>
<dbReference type="Proteomes" id="UP000269539">
    <property type="component" value="Unassembled WGS sequence"/>
</dbReference>
<evidence type="ECO:0000256" key="1">
    <source>
        <dbReference type="SAM" id="MobiDB-lite"/>
    </source>
</evidence>
<evidence type="ECO:0000313" key="3">
    <source>
        <dbReference type="Proteomes" id="UP000269539"/>
    </source>
</evidence>
<feature type="compositionally biased region" description="Polar residues" evidence="1">
    <location>
        <begin position="47"/>
        <end position="56"/>
    </location>
</feature>
<dbReference type="EMBL" id="QWIO01000861">
    <property type="protein sequence ID" value="RMY83380.1"/>
    <property type="molecule type" value="Genomic_DNA"/>
</dbReference>
<feature type="region of interest" description="Disordered" evidence="1">
    <location>
        <begin position="1"/>
        <end position="81"/>
    </location>
</feature>
<comment type="caution">
    <text evidence="2">The sequence shown here is derived from an EMBL/GenBank/DDBJ whole genome shotgun (WGS) entry which is preliminary data.</text>
</comment>
<feature type="compositionally biased region" description="Basic and acidic residues" evidence="1">
    <location>
        <begin position="65"/>
        <end position="81"/>
    </location>
</feature>
<sequence>MASSESSSEEPSEYSAKECYGPLTLRNAASRESSSVESSERSDQEHNGPSTRQTVGSSESSSEEPSEHSTEEQMCSEHEQEAVKLEWKSAKSFQELLDLNRKFLRRESNRSCYHDGPIFDETIALVPGLLRLHDYGMLTVESQPSEDTAPTWEDCPCCPFEGWFQNQQRPYLVFILPYHDKIPKEVVRRFLVELLIDDDFYAHVWRDGGSCRWDSCRKDVRTASSFPQDWTTNIRKQAKEKDGVASATPFPAQRLDLQCGCQADVFRTHEKVMEKASPLLVRVLAKSWEETDLQALVENAAIRAGVQPLYTEAQEEQ</sequence>
<gene>
    <name evidence="2" type="ORF">D0864_07832</name>
</gene>
<dbReference type="VEuPathDB" id="FungiDB:BTJ68_02741"/>